<dbReference type="RefSeq" id="WP_164211752.1">
    <property type="nucleotide sequence ID" value="NZ_JAAGSC010000042.1"/>
</dbReference>
<name>A0A845V846_9GAMM</name>
<dbReference type="Pfam" id="PF11932">
    <property type="entry name" value="DUF3450"/>
    <property type="match status" value="1"/>
</dbReference>
<dbReference type="EMBL" id="JAAGSC010000042">
    <property type="protein sequence ID" value="NDY96351.1"/>
    <property type="molecule type" value="Genomic_DNA"/>
</dbReference>
<evidence type="ECO:0000256" key="1">
    <source>
        <dbReference type="SAM" id="Coils"/>
    </source>
</evidence>
<keyword evidence="2" id="KW-0732">Signal</keyword>
<protein>
    <submittedName>
        <fullName evidence="3">DUF3450 domain-containing protein</fullName>
    </submittedName>
</protein>
<gene>
    <name evidence="3" type="ORF">G3I74_11480</name>
</gene>
<dbReference type="InterPro" id="IPR016866">
    <property type="entry name" value="UCP028069"/>
</dbReference>
<reference evidence="3 4" key="1">
    <citation type="submission" date="2020-02" db="EMBL/GenBank/DDBJ databases">
        <authorList>
            <person name="Zhang X.-Y."/>
        </authorList>
    </citation>
    <scope>NUCLEOTIDE SEQUENCE [LARGE SCALE GENOMIC DNA]</scope>
    <source>
        <strain evidence="3 4">C33</strain>
    </source>
</reference>
<accession>A0A845V846</accession>
<comment type="caution">
    <text evidence="3">The sequence shown here is derived from an EMBL/GenBank/DDBJ whole genome shotgun (WGS) entry which is preliminary data.</text>
</comment>
<dbReference type="AlphaFoldDB" id="A0A845V846"/>
<evidence type="ECO:0000313" key="4">
    <source>
        <dbReference type="Proteomes" id="UP000484885"/>
    </source>
</evidence>
<feature type="chain" id="PRO_5032349172" evidence="2">
    <location>
        <begin position="22"/>
        <end position="260"/>
    </location>
</feature>
<dbReference type="Proteomes" id="UP000484885">
    <property type="component" value="Unassembled WGS sequence"/>
</dbReference>
<keyword evidence="1" id="KW-0175">Coiled coil</keyword>
<sequence>MRRIVHWGLIMAALLAATGLAAQPTADGDDDLEALAEELVRLRGEVEELNAELNQAQDRHRGEMSSLALQKGDQEATVRRERLRVEQLQADLARNRERAREAGIAGEALLPIAEDAIADLKLHIQSSLPFKPGERLQAVEEIEDRIAAGALTPARAINQIWRFYEDELRLTRENGLHSQIIELDGERLLADVARLGTVAMYFRTRDGEFGHVTRSGDQWRFERLQERAAVRQVETLFDSLQKQIRTGYFELPNAAIRPES</sequence>
<evidence type="ECO:0000256" key="2">
    <source>
        <dbReference type="SAM" id="SignalP"/>
    </source>
</evidence>
<keyword evidence="4" id="KW-1185">Reference proteome</keyword>
<organism evidence="3 4">
    <name type="scientific">Wenzhouxiangella limi</name>
    <dbReference type="NCBI Taxonomy" id="2707351"/>
    <lineage>
        <taxon>Bacteria</taxon>
        <taxon>Pseudomonadati</taxon>
        <taxon>Pseudomonadota</taxon>
        <taxon>Gammaproteobacteria</taxon>
        <taxon>Chromatiales</taxon>
        <taxon>Wenzhouxiangellaceae</taxon>
        <taxon>Wenzhouxiangella</taxon>
    </lineage>
</organism>
<feature type="coiled-coil region" evidence="1">
    <location>
        <begin position="32"/>
        <end position="98"/>
    </location>
</feature>
<evidence type="ECO:0000313" key="3">
    <source>
        <dbReference type="EMBL" id="NDY96351.1"/>
    </source>
</evidence>
<feature type="signal peptide" evidence="2">
    <location>
        <begin position="1"/>
        <end position="21"/>
    </location>
</feature>
<proteinExistence type="predicted"/>